<feature type="domain" description="Glucose-methanol-choline oxidoreductase N-terminal" evidence="4">
    <location>
        <begin position="93"/>
        <end position="116"/>
    </location>
</feature>
<dbReference type="STRING" id="1448321.A0A317WTL0"/>
<keyword evidence="2 3" id="KW-0274">FAD</keyword>
<keyword evidence="3" id="KW-0285">Flavoprotein</keyword>
<dbReference type="InterPro" id="IPR000172">
    <property type="entry name" value="GMC_OxRdtase_N"/>
</dbReference>
<organism evidence="6 7">
    <name type="scientific">Aspergillus heteromorphus CBS 117.55</name>
    <dbReference type="NCBI Taxonomy" id="1448321"/>
    <lineage>
        <taxon>Eukaryota</taxon>
        <taxon>Fungi</taxon>
        <taxon>Dikarya</taxon>
        <taxon>Ascomycota</taxon>
        <taxon>Pezizomycotina</taxon>
        <taxon>Eurotiomycetes</taxon>
        <taxon>Eurotiomycetidae</taxon>
        <taxon>Eurotiales</taxon>
        <taxon>Aspergillaceae</taxon>
        <taxon>Aspergillus</taxon>
        <taxon>Aspergillus subgen. Circumdati</taxon>
    </lineage>
</organism>
<evidence type="ECO:0000256" key="2">
    <source>
        <dbReference type="PIRSR" id="PIRSR000137-2"/>
    </source>
</evidence>
<dbReference type="AlphaFoldDB" id="A0A317WTL0"/>
<dbReference type="InterPro" id="IPR012132">
    <property type="entry name" value="GMC_OxRdtase"/>
</dbReference>
<dbReference type="GeneID" id="37069741"/>
<evidence type="ECO:0000256" key="3">
    <source>
        <dbReference type="RuleBase" id="RU003968"/>
    </source>
</evidence>
<comment type="cofactor">
    <cofactor evidence="2">
        <name>FAD</name>
        <dbReference type="ChEBI" id="CHEBI:57692"/>
    </cofactor>
</comment>
<dbReference type="RefSeq" id="XP_025401814.1">
    <property type="nucleotide sequence ID" value="XM_025547504.1"/>
</dbReference>
<sequence length="562" mass="61045">MVADTSSLYDLHQVYNYVVVGGGTAGSVVANRLSEDPRFSVLVLEAGGNSVGDPRITLPGLAANTYFDPEFDWCLTSTPQEALNGRRIAEPRGRTLGGSSAINLGMAIYPRNSGWNWGCLSGYIRKSQTFTPPSDEIRDQLSLDYIDPAVQGTSGPVHVSFGNGPFSAFNAAWPRTFDALNHRLTGDPIHAGVAYYDDEAAQRINLRVVTEALVERIILDKTREGDVIATGVQFVGKDGIRRAISAATEVIMAAGAIKTPHLLELSGIGNADLLQTHGIEPLINNPNVGENLQEHGFVPFSWEVADGQVTGEALRDPEIAKVAMEAWQSSGAGPLGLCPISSAFMTLPELRDGELQGLLKRYLDKEVPQSRTAQYQILRQLLEDAPAPRESIYGMSEPECFVSIVAVLNRPFSRGFVHLSSPDPTVLPIFDPKMLSHPLDLELQARHVRWLETLAETEPMASLLKPNGRRLHHPKQVSSLETARELTRDRIVAHYHVVGTAAMMPRDLGGVVDDQLMVYGCRNLRVVDASIIPLIPRGNIQATVFAVAEKAADIIKGADNGA</sequence>
<dbReference type="PANTHER" id="PTHR11552">
    <property type="entry name" value="GLUCOSE-METHANOL-CHOLINE GMC OXIDOREDUCTASE"/>
    <property type="match status" value="1"/>
</dbReference>
<dbReference type="PROSITE" id="PS00624">
    <property type="entry name" value="GMC_OXRED_2"/>
    <property type="match status" value="1"/>
</dbReference>
<keyword evidence="7" id="KW-1185">Reference proteome</keyword>
<dbReference type="InterPro" id="IPR007867">
    <property type="entry name" value="GMC_OxRtase_C"/>
</dbReference>
<comment type="caution">
    <text evidence="6">The sequence shown here is derived from an EMBL/GenBank/DDBJ whole genome shotgun (WGS) entry which is preliminary data.</text>
</comment>
<dbReference type="PROSITE" id="PS00623">
    <property type="entry name" value="GMC_OXRED_1"/>
    <property type="match status" value="1"/>
</dbReference>
<dbReference type="Gene3D" id="3.50.50.60">
    <property type="entry name" value="FAD/NAD(P)-binding domain"/>
    <property type="match status" value="1"/>
</dbReference>
<protein>
    <submittedName>
        <fullName evidence="6">Aryl-alcohol dehydrogenase</fullName>
    </submittedName>
</protein>
<proteinExistence type="inferred from homology"/>
<evidence type="ECO:0000313" key="6">
    <source>
        <dbReference type="EMBL" id="PWY88278.1"/>
    </source>
</evidence>
<evidence type="ECO:0000313" key="7">
    <source>
        <dbReference type="Proteomes" id="UP000247233"/>
    </source>
</evidence>
<dbReference type="Pfam" id="PF05199">
    <property type="entry name" value="GMC_oxred_C"/>
    <property type="match status" value="1"/>
</dbReference>
<reference evidence="6 7" key="1">
    <citation type="submission" date="2016-12" db="EMBL/GenBank/DDBJ databases">
        <title>The genomes of Aspergillus section Nigri reveals drivers in fungal speciation.</title>
        <authorList>
            <consortium name="DOE Joint Genome Institute"/>
            <person name="Vesth T.C."/>
            <person name="Nybo J."/>
            <person name="Theobald S."/>
            <person name="Brandl J."/>
            <person name="Frisvad J.C."/>
            <person name="Nielsen K.F."/>
            <person name="Lyhne E.K."/>
            <person name="Kogle M.E."/>
            <person name="Kuo A."/>
            <person name="Riley R."/>
            <person name="Clum A."/>
            <person name="Nolan M."/>
            <person name="Lipzen A."/>
            <person name="Salamov A."/>
            <person name="Henrissat B."/>
            <person name="Wiebenga A."/>
            <person name="De Vries R.P."/>
            <person name="Grigoriev I.V."/>
            <person name="Mortensen U.H."/>
            <person name="Andersen M.R."/>
            <person name="Baker S.E."/>
        </authorList>
    </citation>
    <scope>NUCLEOTIDE SEQUENCE [LARGE SCALE GENOMIC DNA]</scope>
    <source>
        <strain evidence="6 7">CBS 117.55</strain>
    </source>
</reference>
<dbReference type="EMBL" id="MSFL01000005">
    <property type="protein sequence ID" value="PWY88278.1"/>
    <property type="molecule type" value="Genomic_DNA"/>
</dbReference>
<feature type="binding site" evidence="2">
    <location>
        <position position="214"/>
    </location>
    <ligand>
        <name>FAD</name>
        <dbReference type="ChEBI" id="CHEBI:57692"/>
    </ligand>
</feature>
<dbReference type="Pfam" id="PF00732">
    <property type="entry name" value="GMC_oxred_N"/>
    <property type="match status" value="2"/>
</dbReference>
<name>A0A317WTL0_9EURO</name>
<dbReference type="GO" id="GO:0050660">
    <property type="term" value="F:flavin adenine dinucleotide binding"/>
    <property type="evidence" value="ECO:0007669"/>
    <property type="project" value="InterPro"/>
</dbReference>
<dbReference type="SUPFAM" id="SSF54373">
    <property type="entry name" value="FAD-linked reductases, C-terminal domain"/>
    <property type="match status" value="1"/>
</dbReference>
<dbReference type="InterPro" id="IPR036188">
    <property type="entry name" value="FAD/NAD-bd_sf"/>
</dbReference>
<comment type="similarity">
    <text evidence="1 3">Belongs to the GMC oxidoreductase family.</text>
</comment>
<dbReference type="Gene3D" id="3.30.560.10">
    <property type="entry name" value="Glucose Oxidase, domain 3"/>
    <property type="match status" value="1"/>
</dbReference>
<dbReference type="GO" id="GO:0016614">
    <property type="term" value="F:oxidoreductase activity, acting on CH-OH group of donors"/>
    <property type="evidence" value="ECO:0007669"/>
    <property type="project" value="InterPro"/>
</dbReference>
<evidence type="ECO:0000256" key="1">
    <source>
        <dbReference type="ARBA" id="ARBA00010790"/>
    </source>
</evidence>
<evidence type="ECO:0000259" key="5">
    <source>
        <dbReference type="PROSITE" id="PS00624"/>
    </source>
</evidence>
<dbReference type="PIRSF" id="PIRSF000137">
    <property type="entry name" value="Alcohol_oxidase"/>
    <property type="match status" value="1"/>
</dbReference>
<feature type="domain" description="Glucose-methanol-choline oxidoreductase N-terminal" evidence="5">
    <location>
        <begin position="255"/>
        <end position="269"/>
    </location>
</feature>
<evidence type="ECO:0000259" key="4">
    <source>
        <dbReference type="PROSITE" id="PS00623"/>
    </source>
</evidence>
<dbReference type="VEuPathDB" id="FungiDB:BO70DRAFT_419979"/>
<gene>
    <name evidence="6" type="ORF">BO70DRAFT_419979</name>
</gene>
<dbReference type="PANTHER" id="PTHR11552:SF210">
    <property type="entry name" value="GLUCOSE-METHANOL-CHOLINE OXIDOREDUCTASE N-TERMINAL DOMAIN-CONTAINING PROTEIN-RELATED"/>
    <property type="match status" value="1"/>
</dbReference>
<accession>A0A317WTL0</accession>
<dbReference type="Proteomes" id="UP000247233">
    <property type="component" value="Unassembled WGS sequence"/>
</dbReference>
<dbReference type="SUPFAM" id="SSF51905">
    <property type="entry name" value="FAD/NAD(P)-binding domain"/>
    <property type="match status" value="1"/>
</dbReference>
<dbReference type="OrthoDB" id="269227at2759"/>